<evidence type="ECO:0000313" key="1">
    <source>
        <dbReference type="EMBL" id="GEM75428.1"/>
    </source>
</evidence>
<dbReference type="GO" id="GO:0030254">
    <property type="term" value="P:protein secretion by the type III secretion system"/>
    <property type="evidence" value="ECO:0007669"/>
    <property type="project" value="InterPro"/>
</dbReference>
<dbReference type="RefSeq" id="WP_039979110.1">
    <property type="nucleotide sequence ID" value="NZ_BAOJ01000010.1"/>
</dbReference>
<gene>
    <name evidence="1" type="ORF">VSA01S_15400</name>
</gene>
<comment type="caution">
    <text evidence="1">The sequence shown here is derived from an EMBL/GenBank/DDBJ whole genome shotgun (WGS) entry which is preliminary data.</text>
</comment>
<dbReference type="InterPro" id="IPR013353">
    <property type="entry name" value="T3SS_YscB"/>
</dbReference>
<dbReference type="NCBIfam" id="TIGR02513">
    <property type="entry name" value="type_III_yscB"/>
    <property type="match status" value="1"/>
</dbReference>
<dbReference type="AlphaFoldDB" id="A0A511QDP2"/>
<proteinExistence type="predicted"/>
<keyword evidence="2" id="KW-1185">Reference proteome</keyword>
<name>A0A511QDP2_9VIBR</name>
<accession>A0A511QDP2</accession>
<dbReference type="Gene3D" id="3.30.1460.10">
    <property type="match status" value="1"/>
</dbReference>
<evidence type="ECO:0000313" key="2">
    <source>
        <dbReference type="Proteomes" id="UP000321922"/>
    </source>
</evidence>
<sequence>MFEQLMRTLSKSLKMESFLPLSDGSYSLEVDNLVVAIQQHSNWILWETSLSFQFSEQYDYREEASIKKCMLHTMRKLRSSPSTLTINKDKQLVVQGKIKLEDCSIELFIQYLSEHITFVELLNDELEQEHVNKSINQTVWLP</sequence>
<organism evidence="1 2">
    <name type="scientific">Vibrio sagamiensis NBRC 104589</name>
    <dbReference type="NCBI Taxonomy" id="1219064"/>
    <lineage>
        <taxon>Bacteria</taxon>
        <taxon>Pseudomonadati</taxon>
        <taxon>Pseudomonadota</taxon>
        <taxon>Gammaproteobacteria</taxon>
        <taxon>Vibrionales</taxon>
        <taxon>Vibrionaceae</taxon>
        <taxon>Vibrio</taxon>
    </lineage>
</organism>
<dbReference type="OrthoDB" id="5886002at2"/>
<reference evidence="1 2" key="1">
    <citation type="submission" date="2019-07" db="EMBL/GenBank/DDBJ databases">
        <title>Whole genome shotgun sequence of Vibrio sagamiensis NBRC 104589.</title>
        <authorList>
            <person name="Hosoyama A."/>
            <person name="Uohara A."/>
            <person name="Ohji S."/>
            <person name="Ichikawa N."/>
        </authorList>
    </citation>
    <scope>NUCLEOTIDE SEQUENCE [LARGE SCALE GENOMIC DNA]</scope>
    <source>
        <strain evidence="1 2">NBRC 104589</strain>
    </source>
</reference>
<dbReference type="Proteomes" id="UP000321922">
    <property type="component" value="Unassembled WGS sequence"/>
</dbReference>
<dbReference type="EMBL" id="BJXJ01000012">
    <property type="protein sequence ID" value="GEM75428.1"/>
    <property type="molecule type" value="Genomic_DNA"/>
</dbReference>
<dbReference type="CDD" id="cd17027">
    <property type="entry name" value="T3SC_IA_YscB_AscB-like"/>
    <property type="match status" value="1"/>
</dbReference>
<protein>
    <submittedName>
        <fullName evidence="1">Type III secretion system chaperone, YscB family protein</fullName>
    </submittedName>
</protein>
<dbReference type="SUPFAM" id="SSF69635">
    <property type="entry name" value="Type III secretory system chaperone-like"/>
    <property type="match status" value="1"/>
</dbReference>